<evidence type="ECO:0000313" key="2">
    <source>
        <dbReference type="EMBL" id="MBO8465014.1"/>
    </source>
</evidence>
<gene>
    <name evidence="2" type="ORF">IAB93_03345</name>
</gene>
<organism evidence="2 3">
    <name type="scientific">Candidatus Merdivivens pullistercoris</name>
    <dbReference type="NCBI Taxonomy" id="2840873"/>
    <lineage>
        <taxon>Bacteria</taxon>
        <taxon>Pseudomonadati</taxon>
        <taxon>Bacteroidota</taxon>
        <taxon>Bacteroidia</taxon>
        <taxon>Bacteroidales</taxon>
        <taxon>Muribaculaceae</taxon>
        <taxon>Muribaculaceae incertae sedis</taxon>
        <taxon>Candidatus Merdivivens</taxon>
    </lineage>
</organism>
<comment type="caution">
    <text evidence="2">The sequence shown here is derived from an EMBL/GenBank/DDBJ whole genome shotgun (WGS) entry which is preliminary data.</text>
</comment>
<protein>
    <recommendedName>
        <fullName evidence="4">SGNH/GDSL hydrolase family protein</fullName>
    </recommendedName>
</protein>
<evidence type="ECO:0000313" key="3">
    <source>
        <dbReference type="Proteomes" id="UP000823597"/>
    </source>
</evidence>
<evidence type="ECO:0008006" key="4">
    <source>
        <dbReference type="Google" id="ProtNLM"/>
    </source>
</evidence>
<feature type="transmembrane region" description="Helical" evidence="1">
    <location>
        <begin position="20"/>
        <end position="38"/>
    </location>
</feature>
<accession>A0A9D9I2Z0</accession>
<dbReference type="AlphaFoldDB" id="A0A9D9I2Z0"/>
<reference evidence="2" key="1">
    <citation type="submission" date="2020-10" db="EMBL/GenBank/DDBJ databases">
        <authorList>
            <person name="Gilroy R."/>
        </authorList>
    </citation>
    <scope>NUCLEOTIDE SEQUENCE</scope>
    <source>
        <strain evidence="2">10037</strain>
    </source>
</reference>
<dbReference type="Proteomes" id="UP000823597">
    <property type="component" value="Unassembled WGS sequence"/>
</dbReference>
<dbReference type="EMBL" id="JADIME010000035">
    <property type="protein sequence ID" value="MBO8465014.1"/>
    <property type="molecule type" value="Genomic_DNA"/>
</dbReference>
<name>A0A9D9I2Z0_9BACT</name>
<dbReference type="SUPFAM" id="SSF52266">
    <property type="entry name" value="SGNH hydrolase"/>
    <property type="match status" value="1"/>
</dbReference>
<proteinExistence type="predicted"/>
<reference evidence="2" key="2">
    <citation type="journal article" date="2021" name="PeerJ">
        <title>Extensive microbial diversity within the chicken gut microbiome revealed by metagenomics and culture.</title>
        <authorList>
            <person name="Gilroy R."/>
            <person name="Ravi A."/>
            <person name="Getino M."/>
            <person name="Pursley I."/>
            <person name="Horton D.L."/>
            <person name="Alikhan N.F."/>
            <person name="Baker D."/>
            <person name="Gharbi K."/>
            <person name="Hall N."/>
            <person name="Watson M."/>
            <person name="Adriaenssens E.M."/>
            <person name="Foster-Nyarko E."/>
            <person name="Jarju S."/>
            <person name="Secka A."/>
            <person name="Antonio M."/>
            <person name="Oren A."/>
            <person name="Chaudhuri R.R."/>
            <person name="La Ragione R."/>
            <person name="Hildebrand F."/>
            <person name="Pallen M.J."/>
        </authorList>
    </citation>
    <scope>NUCLEOTIDE SEQUENCE</scope>
    <source>
        <strain evidence="2">10037</strain>
    </source>
</reference>
<keyword evidence="1" id="KW-0472">Membrane</keyword>
<keyword evidence="1" id="KW-1133">Transmembrane helix</keyword>
<sequence length="378" mass="43341">MATRQKHKKAEIRPATLKSLLVKGVVFTVIAACIVVVLEKKRIFVEDSMNNHVEWKWDWYYRMQEYGIPIDVLFVGNSHLLTGLDPYVFTSRTGLNCFLLGASGVGVADLYYTIEEAVKVRKPKVIVLETYAINDDEPLKLEKGKLNDEINSFRARRNAGLKIKSTPALFNYHNWPIAWCETFRNHNYIFTKPEQLWRNIKGEGPVRRVRNDLYLGQFARFSEGLSERTLERYAKEGAPVDGNAYAISKSSARYTEKIAELCRENGIRLVFLTVPMWRGHVKDYDVWRDRLDDCIGGLSPYWLDLQAAQMTDAGLAGFYTPEAFQDTYSANQHLTNYGMALTADIFAQYLCRVMPGLPDRRDDPRWIGNMPGFPKKGV</sequence>
<keyword evidence="1" id="KW-0812">Transmembrane</keyword>
<evidence type="ECO:0000256" key="1">
    <source>
        <dbReference type="SAM" id="Phobius"/>
    </source>
</evidence>